<protein>
    <recommendedName>
        <fullName evidence="3">Solute-binding protein family 3/N-terminal domain-containing protein</fullName>
    </recommendedName>
</protein>
<dbReference type="Proteomes" id="UP000291338">
    <property type="component" value="Unassembled WGS sequence"/>
</dbReference>
<dbReference type="Gene3D" id="3.40.190.10">
    <property type="entry name" value="Periplasmic binding protein-like II"/>
    <property type="match status" value="2"/>
</dbReference>
<dbReference type="AlphaFoldDB" id="A0A4Q7ILY7"/>
<gene>
    <name evidence="4" type="ORF">C1E23_12965</name>
</gene>
<reference evidence="4 5" key="1">
    <citation type="submission" date="2018-01" db="EMBL/GenBank/DDBJ databases">
        <title>Co-occurrence of chitin degradation, pigmentation and bioactivity in marine Pseudoalteromonas.</title>
        <authorList>
            <person name="Paulsen S."/>
            <person name="Gram L."/>
            <person name="Machado H."/>
        </authorList>
    </citation>
    <scope>NUCLEOTIDE SEQUENCE [LARGE SCALE GENOMIC DNA]</scope>
    <source>
        <strain evidence="4 5">S3898</strain>
    </source>
</reference>
<dbReference type="PANTHER" id="PTHR35936:SF25">
    <property type="entry name" value="ABC TRANSPORTER SUBSTRATE-BINDING PROTEIN"/>
    <property type="match status" value="1"/>
</dbReference>
<evidence type="ECO:0000313" key="5">
    <source>
        <dbReference type="Proteomes" id="UP000291338"/>
    </source>
</evidence>
<dbReference type="InterPro" id="IPR001638">
    <property type="entry name" value="Solute-binding_3/MltF_N"/>
</dbReference>
<dbReference type="PANTHER" id="PTHR35936">
    <property type="entry name" value="MEMBRANE-BOUND LYTIC MUREIN TRANSGLYCOSYLASE F"/>
    <property type="match status" value="1"/>
</dbReference>
<comment type="caution">
    <text evidence="4">The sequence shown here is derived from an EMBL/GenBank/DDBJ whole genome shotgun (WGS) entry which is preliminary data.</text>
</comment>
<feature type="domain" description="Solute-binding protein family 3/N-terminal" evidence="3">
    <location>
        <begin position="45"/>
        <end position="261"/>
    </location>
</feature>
<evidence type="ECO:0000256" key="1">
    <source>
        <dbReference type="ARBA" id="ARBA00010333"/>
    </source>
</evidence>
<evidence type="ECO:0000313" key="4">
    <source>
        <dbReference type="EMBL" id="RZQ52695.1"/>
    </source>
</evidence>
<evidence type="ECO:0000256" key="2">
    <source>
        <dbReference type="ARBA" id="ARBA00022729"/>
    </source>
</evidence>
<sequence length="277" mass="31851">MFIVCFFVLNLFGNYFKEESVRVALLLCLLLSTFAQSKQLKISIGEYPPFASQEAQQQGIVPQVIRAAFETQGHTVQFEFMPWGRSFASSLKGNYDAAAFWFCAPERQKDFYCSDPLHYEVIHFYFHKRKPLHDWQSLLELSNFNIGATTGYSYSEEFWQLAQRGVLNVDTVTTDSQNFKKLLKDRIDLFPMATIPAKHLLKEHFSAQEIEQIDFHPKPLMIESSHLLFLKQSKESKQLLETFNLGLTAIKESGKYQTILNSVGAVKSPSAEHIFLK</sequence>
<name>A0A4Q7ILY7_9GAMM</name>
<dbReference type="EMBL" id="PPSX01000045">
    <property type="protein sequence ID" value="RZQ52695.1"/>
    <property type="molecule type" value="Genomic_DNA"/>
</dbReference>
<evidence type="ECO:0000259" key="3">
    <source>
        <dbReference type="Pfam" id="PF00497"/>
    </source>
</evidence>
<dbReference type="Pfam" id="PF00497">
    <property type="entry name" value="SBP_bac_3"/>
    <property type="match status" value="1"/>
</dbReference>
<keyword evidence="2" id="KW-0732">Signal</keyword>
<dbReference type="SUPFAM" id="SSF53850">
    <property type="entry name" value="Periplasmic binding protein-like II"/>
    <property type="match status" value="1"/>
</dbReference>
<comment type="similarity">
    <text evidence="1">Belongs to the bacterial solute-binding protein 3 family.</text>
</comment>
<proteinExistence type="inferred from homology"/>
<accession>A0A4Q7ILY7</accession>
<organism evidence="4 5">
    <name type="scientific">Pseudoalteromonas phenolica</name>
    <dbReference type="NCBI Taxonomy" id="161398"/>
    <lineage>
        <taxon>Bacteria</taxon>
        <taxon>Pseudomonadati</taxon>
        <taxon>Pseudomonadota</taxon>
        <taxon>Gammaproteobacteria</taxon>
        <taxon>Alteromonadales</taxon>
        <taxon>Pseudoalteromonadaceae</taxon>
        <taxon>Pseudoalteromonas</taxon>
    </lineage>
</organism>